<dbReference type="Gene3D" id="2.60.40.3440">
    <property type="match status" value="3"/>
</dbReference>
<dbReference type="PANTHER" id="PTHR24020:SF20">
    <property type="entry name" value="PH DOMAIN-CONTAINING PROTEIN"/>
    <property type="match status" value="1"/>
</dbReference>
<sequence length="1682" mass="178907">MPEIIGSSTASKQSLGFNVSLLKGGTISQTIIGAIISGLVIASTVATILMVSLISYQRPVAVNDLASTYKNIPLTINVLSNDYDPKGANISLVQFVVYPNHGSASIQSNSQVLYKSNGTFAGNDTFSYQITNGYKTANASVTIQVLNRPPEAVPIRVTVSKNAKNSVINIFDYVGDNDEKINDPDNGDLIQAVSFTNQTIVSGNSAETGSISVDPANGFYYTPAYGFNGVEQFAYSISDGYDTSSSIITVTVSNDPPIAVDDTYRIPKFRSLVLDVLANDYDINGDDFNITSALGTGYGAINVGEKKITYITSGSVNTKYSDSFEYTISDGVATSSGIVVISVYNQNPVVYSKTVTVAKSSTNNSITIDYYDADGKDLIVPSTITPSLASVSSSLQKTTNYVNIFFDCCDWLSVETNNYTILFTPVSNQVYTQTFTVVMSDGEGTGSGIITINVVNTPPVAVDDLAECNKNLQVYVNLVANDYDINSGDTAKIVLSSVGWNSTTLNGGSLTLFNETHALYSAPNGFLGTDVAQYVISDQSLDANGNADPTSFSKGKLTVTVINNPPTPADDTFEISKGVTSILNVLDNDSDPNDGLGSVFIVNFVSASTIKNIQATIVPGTKNTLSYAASNAEYTDYLTYDVTHQDGLTSTYRATVTLQVVNDAPVAVDDSYSTLWNRSVDCSVKDNDSDKNGDLTTSTVHITTNPTHGSVVVLGSVVRYTPTDGFVGTDSFTYKLNDGTDSSVGTVTLSDSKTIKFIPNTVSATVGSKSFTYYAYDYNKKTQGTVNVQVTNTKPVGTGESYTLHWAAPATLFSVLDNDMDPNGDPISLYSVSGSTAASVSGSSVKYTAKKNGLADTFQYVITDTVSQSDTITVNVGFTNNDVPSASNVATSVHWRTLLSQSLNQDFTTATTKWKSSVSVDLSSGACTDSDSLDTAYFNGATSSVVGGSVSVSNKIVSYTPSATSLTFTGSNGAYSATGSFKFQCTDGMLTANNPGTVTVTVTNNAPTGTGKSTSIDRDYTTSTYDFTWAQIATVSDADGDSISYTNFVSSDSSITVSNIGTGIRLTTSNKLILGLKTIQFRLFDGLHYSTSNLTFSVTFLNSAPICSSSSIDLLKKGSIDLATLFSATDSNNDPITNTITNSISSTFGTLTGTVFKASSTNSGTFQVTYTSTDSQATSSSACSVTVNIYNQIPVANDVTFTVVPLATSNVHTFGYTATDADGSDVLTFSQTGHSCGSIVSSLTISTSGVVTFTRLPTVITGTCTMNVKVSDNNLPTNGVDTAVITFVLSPSTPTANDDRFEINQGQTIRIYVWQILQNDIDEFGSNTTLKLTSISCPNSNYCHKTPRLVTVNGVAAIEVDSDTTTCQADKFQYTMITSFNVSRNATVYIEFKNCYCTAKIDFVFLLDASGSIGTTNYNSMRTLCKQITGRMSISSDSILVSIVRFHSNATLALKLSNDGTTINNTLTNMAYEASSTGTIPGLRVAVDALRPANGGRDDADKVIFILTDGVANVPCSCGDCRNEYQARPSLFSNSIQTNILNKYTGSALNTQLNDICAYKYNDTSVLNGTQCDYCSTSKSAYCLPCADALPAAQKINSWKRNASGVVPYDLDNPYNGNNKVQWKIVAMAVGSAMSNTWGARQIRGMNYDPARAMTVSWTDLSSTMNEIVDQSCNQVSTVVDA</sequence>
<keyword evidence="4" id="KW-1185">Reference proteome</keyword>
<feature type="domain" description="VWFA" evidence="2">
    <location>
        <begin position="1402"/>
        <end position="1510"/>
    </location>
</feature>
<dbReference type="SMART" id="SM00327">
    <property type="entry name" value="VWA"/>
    <property type="match status" value="1"/>
</dbReference>
<dbReference type="InterPro" id="IPR036465">
    <property type="entry name" value="vWFA_dom_sf"/>
</dbReference>
<dbReference type="OrthoDB" id="10256829at2759"/>
<keyword evidence="1" id="KW-0472">Membrane</keyword>
<evidence type="ECO:0000256" key="1">
    <source>
        <dbReference type="SAM" id="Phobius"/>
    </source>
</evidence>
<dbReference type="Pfam" id="PF17963">
    <property type="entry name" value="Big_9"/>
    <property type="match status" value="6"/>
</dbReference>
<proteinExistence type="predicted"/>
<dbReference type="Pfam" id="PF17803">
    <property type="entry name" value="Cadherin_4"/>
    <property type="match status" value="1"/>
</dbReference>
<evidence type="ECO:0000313" key="3">
    <source>
        <dbReference type="EMBL" id="EFC39305.1"/>
    </source>
</evidence>
<feature type="transmembrane region" description="Helical" evidence="1">
    <location>
        <begin position="31"/>
        <end position="56"/>
    </location>
</feature>
<gene>
    <name evidence="3" type="ORF">NAEGRDRAFT_73016</name>
</gene>
<evidence type="ECO:0000313" key="4">
    <source>
        <dbReference type="Proteomes" id="UP000006671"/>
    </source>
</evidence>
<dbReference type="InterPro" id="IPR050525">
    <property type="entry name" value="ECM_Assembly_Org"/>
</dbReference>
<accession>D2VVG9</accession>
<dbReference type="KEGG" id="ngr:NAEGRDRAFT_73016"/>
<dbReference type="NCBIfam" id="NF012211">
    <property type="entry name" value="tand_rpt_95"/>
    <property type="match status" value="3"/>
</dbReference>
<dbReference type="Pfam" id="PF00092">
    <property type="entry name" value="VWA"/>
    <property type="match status" value="1"/>
</dbReference>
<protein>
    <submittedName>
        <fullName evidence="3">Predicted protein</fullName>
    </submittedName>
</protein>
<dbReference type="Gene3D" id="3.40.50.410">
    <property type="entry name" value="von Willebrand factor, type A domain"/>
    <property type="match status" value="1"/>
</dbReference>
<dbReference type="InterPro" id="IPR040853">
    <property type="entry name" value="RapA2_cadherin-like"/>
</dbReference>
<dbReference type="PROSITE" id="PS50234">
    <property type="entry name" value="VWFA"/>
    <property type="match status" value="1"/>
</dbReference>
<dbReference type="STRING" id="5762.D2VVG9"/>
<keyword evidence="1" id="KW-0812">Transmembrane</keyword>
<dbReference type="EMBL" id="GG738901">
    <property type="protein sequence ID" value="EFC39305.1"/>
    <property type="molecule type" value="Genomic_DNA"/>
</dbReference>
<dbReference type="PANTHER" id="PTHR24020">
    <property type="entry name" value="COLLAGEN ALPHA"/>
    <property type="match status" value="1"/>
</dbReference>
<dbReference type="VEuPathDB" id="AmoebaDB:NAEGRDRAFT_73016"/>
<reference evidence="3 4" key="1">
    <citation type="journal article" date="2010" name="Cell">
        <title>The genome of Naegleria gruberi illuminates early eukaryotic versatility.</title>
        <authorList>
            <person name="Fritz-Laylin L.K."/>
            <person name="Prochnik S.E."/>
            <person name="Ginger M.L."/>
            <person name="Dacks J.B."/>
            <person name="Carpenter M.L."/>
            <person name="Field M.C."/>
            <person name="Kuo A."/>
            <person name="Paredez A."/>
            <person name="Chapman J."/>
            <person name="Pham J."/>
            <person name="Shu S."/>
            <person name="Neupane R."/>
            <person name="Cipriano M."/>
            <person name="Mancuso J."/>
            <person name="Tu H."/>
            <person name="Salamov A."/>
            <person name="Lindquist E."/>
            <person name="Shapiro H."/>
            <person name="Lucas S."/>
            <person name="Grigoriev I.V."/>
            <person name="Cande W.Z."/>
            <person name="Fulton C."/>
            <person name="Rokhsar D.S."/>
            <person name="Dawson S.C."/>
        </authorList>
    </citation>
    <scope>NUCLEOTIDE SEQUENCE [LARGE SCALE GENOMIC DNA]</scope>
    <source>
        <strain evidence="3 4">NEG-M</strain>
    </source>
</reference>
<dbReference type="InParanoid" id="D2VVG9"/>
<name>D2VVG9_NAEGR</name>
<dbReference type="RefSeq" id="XP_002672049.1">
    <property type="nucleotide sequence ID" value="XM_002672003.1"/>
</dbReference>
<keyword evidence="1" id="KW-1133">Transmembrane helix</keyword>
<dbReference type="OMA" id="NDICAYK"/>
<dbReference type="Proteomes" id="UP000006671">
    <property type="component" value="Unassembled WGS sequence"/>
</dbReference>
<dbReference type="GeneID" id="8861158"/>
<dbReference type="InterPro" id="IPR002035">
    <property type="entry name" value="VWF_A"/>
</dbReference>
<dbReference type="SUPFAM" id="SSF53300">
    <property type="entry name" value="vWA-like"/>
    <property type="match status" value="1"/>
</dbReference>
<organism evidence="4">
    <name type="scientific">Naegleria gruberi</name>
    <name type="common">Amoeba</name>
    <dbReference type="NCBI Taxonomy" id="5762"/>
    <lineage>
        <taxon>Eukaryota</taxon>
        <taxon>Discoba</taxon>
        <taxon>Heterolobosea</taxon>
        <taxon>Tetramitia</taxon>
        <taxon>Eutetramitia</taxon>
        <taxon>Vahlkampfiidae</taxon>
        <taxon>Naegleria</taxon>
    </lineage>
</organism>
<evidence type="ECO:0000259" key="2">
    <source>
        <dbReference type="PROSITE" id="PS50234"/>
    </source>
</evidence>